<evidence type="ECO:0000313" key="2">
    <source>
        <dbReference type="Proteomes" id="UP000076503"/>
    </source>
</evidence>
<dbReference type="PATRIC" id="fig|1365251.3.peg.2633"/>
<gene>
    <name evidence="1" type="ORF">N476_16705</name>
</gene>
<organism evidence="1 2">
    <name type="scientific">Pseudoalteromonas luteoviolacea H33</name>
    <dbReference type="NCBI Taxonomy" id="1365251"/>
    <lineage>
        <taxon>Bacteria</taxon>
        <taxon>Pseudomonadati</taxon>
        <taxon>Pseudomonadota</taxon>
        <taxon>Gammaproteobacteria</taxon>
        <taxon>Alteromonadales</taxon>
        <taxon>Pseudoalteromonadaceae</taxon>
        <taxon>Pseudoalteromonas</taxon>
    </lineage>
</organism>
<dbReference type="EMBL" id="AUXZ01000077">
    <property type="protein sequence ID" value="KZN49989.1"/>
    <property type="molecule type" value="Genomic_DNA"/>
</dbReference>
<proteinExistence type="predicted"/>
<reference evidence="1 2" key="1">
    <citation type="submission" date="2013-07" db="EMBL/GenBank/DDBJ databases">
        <title>Comparative Genomic and Metabolomic Analysis of Twelve Strains of Pseudoalteromonas luteoviolacea.</title>
        <authorList>
            <person name="Vynne N.G."/>
            <person name="Mansson M."/>
            <person name="Gram L."/>
        </authorList>
    </citation>
    <scope>NUCLEOTIDE SEQUENCE [LARGE SCALE GENOMIC DNA]</scope>
    <source>
        <strain evidence="1 2">H33</strain>
    </source>
</reference>
<sequence length="303" mass="33484">MEWHYFANNKSGPTAHSIVELDDGSILAVGGVKWENKALVKKLNASGQYQWSVNRVAPGIDHDYKFISAVQVQDKVYLADDLSATSGLFTISAATGEISQEPNIPDIQGHSSSIEKLIKNKANNLTVIGFAYPETSDPNRDYFDGGAYVQIFDSKLNSVMTWHNALDYLHANISYATQFENGNYGIIGQSGDGSPAVSVVSPEGRGLINGLVNKGIYYYESRALVYNEENGMYTTVTNINNAQNLVEFSPSLKSHEQKLINEVNYPDSHRVMGLIGNPDNTVTVLQRESYEGKYRIIIKKMAQ</sequence>
<evidence type="ECO:0000313" key="1">
    <source>
        <dbReference type="EMBL" id="KZN49989.1"/>
    </source>
</evidence>
<name>A0A162AHD7_9GAMM</name>
<dbReference type="AlphaFoldDB" id="A0A162AHD7"/>
<protein>
    <submittedName>
        <fullName evidence="1">Uncharacterized protein</fullName>
    </submittedName>
</protein>
<comment type="caution">
    <text evidence="1">The sequence shown here is derived from an EMBL/GenBank/DDBJ whole genome shotgun (WGS) entry which is preliminary data.</text>
</comment>
<dbReference type="Proteomes" id="UP000076503">
    <property type="component" value="Unassembled WGS sequence"/>
</dbReference>
<accession>A0A162AHD7</accession>